<proteinExistence type="predicted"/>
<dbReference type="GO" id="GO:0005886">
    <property type="term" value="C:plasma membrane"/>
    <property type="evidence" value="ECO:0007669"/>
    <property type="project" value="TreeGrafter"/>
</dbReference>
<keyword evidence="1" id="KW-1133">Transmembrane helix</keyword>
<dbReference type="GO" id="GO:0046527">
    <property type="term" value="F:glucosyltransferase activity"/>
    <property type="evidence" value="ECO:0007669"/>
    <property type="project" value="TreeGrafter"/>
</dbReference>
<keyword evidence="4" id="KW-1185">Reference proteome</keyword>
<keyword evidence="1" id="KW-0472">Membrane</keyword>
<dbReference type="Gramene" id="rna-AYBTSS11_LOCUS4437">
    <property type="protein sequence ID" value="CAJ1929335.1"/>
    <property type="gene ID" value="gene-AYBTSS11_LOCUS4437"/>
</dbReference>
<dbReference type="EMBL" id="OY731399">
    <property type="protein sequence ID" value="CAJ1929335.1"/>
    <property type="molecule type" value="Genomic_DNA"/>
</dbReference>
<feature type="domain" description="F-box" evidence="2">
    <location>
        <begin position="297"/>
        <end position="343"/>
    </location>
</feature>
<dbReference type="CDD" id="cd22162">
    <property type="entry name" value="F-box_AtSKIP3-like"/>
    <property type="match status" value="1"/>
</dbReference>
<evidence type="ECO:0000256" key="1">
    <source>
        <dbReference type="SAM" id="Phobius"/>
    </source>
</evidence>
<evidence type="ECO:0000259" key="2">
    <source>
        <dbReference type="PROSITE" id="PS50181"/>
    </source>
</evidence>
<evidence type="ECO:0000313" key="3">
    <source>
        <dbReference type="EMBL" id="CAJ1929335.1"/>
    </source>
</evidence>
<dbReference type="PANTHER" id="PTHR12741">
    <property type="entry name" value="LYST-INTERACTING PROTEIN LIP5 DOPAMINE RESPONSIVE PROTEIN DRG-1"/>
    <property type="match status" value="1"/>
</dbReference>
<dbReference type="PROSITE" id="PS50181">
    <property type="entry name" value="FBOX"/>
    <property type="match status" value="1"/>
</dbReference>
<dbReference type="Pfam" id="PF14288">
    <property type="entry name" value="FKS1_dom1"/>
    <property type="match status" value="1"/>
</dbReference>
<organism evidence="3 4">
    <name type="scientific">Sphenostylis stenocarpa</name>
    <dbReference type="NCBI Taxonomy" id="92480"/>
    <lineage>
        <taxon>Eukaryota</taxon>
        <taxon>Viridiplantae</taxon>
        <taxon>Streptophyta</taxon>
        <taxon>Embryophyta</taxon>
        <taxon>Tracheophyta</taxon>
        <taxon>Spermatophyta</taxon>
        <taxon>Magnoliopsida</taxon>
        <taxon>eudicotyledons</taxon>
        <taxon>Gunneridae</taxon>
        <taxon>Pentapetalae</taxon>
        <taxon>rosids</taxon>
        <taxon>fabids</taxon>
        <taxon>Fabales</taxon>
        <taxon>Fabaceae</taxon>
        <taxon>Papilionoideae</taxon>
        <taxon>50 kb inversion clade</taxon>
        <taxon>NPAAA clade</taxon>
        <taxon>indigoferoid/millettioid clade</taxon>
        <taxon>Phaseoleae</taxon>
        <taxon>Sphenostylis</taxon>
    </lineage>
</organism>
<evidence type="ECO:0000313" key="4">
    <source>
        <dbReference type="Proteomes" id="UP001189624"/>
    </source>
</evidence>
<sequence>MDVPPPLDSLHFLRPSLNSDIDGCLLVVTTHFINSLLQHNGSMFIGERVVTITVTEVAVGDCTRMARKAPLQASRRRARGGDVSGSARGCAGVECVDDCQSRLEAHLRVRELVYVALYLLVWGEAGNLRFTPECICYIYHFMAKELYHVIDEHIDPDTGRPFMPTVSGELWFLMSVILPIYNTIKVDSSKNGKAPHSAWRNYDDVNEYFWSRRCLKRLGWPLNLGCNFFGTTPKEKHVGKTDFVEQRSFWNVYKSFDRHSYLGCKTKRFNLVRFASTWVVVFSLVFVMGMQPLTPMRPRLGDLPESCVALLLMYLDPPDICMLARLNRVFRDASLADFIWESKFPVNYKFIVEKALKDVSVEDSGKRDIYATLCRPNCLTTGPRKFGWIRGRVGCVWRFLPKR</sequence>
<gene>
    <name evidence="3" type="ORF">AYBTSS11_LOCUS4437</name>
</gene>
<reference evidence="3" key="1">
    <citation type="submission" date="2023-10" db="EMBL/GenBank/DDBJ databases">
        <authorList>
            <person name="Domelevo Entfellner J.-B."/>
        </authorList>
    </citation>
    <scope>NUCLEOTIDE SEQUENCE</scope>
</reference>
<dbReference type="PANTHER" id="PTHR12741:SF102">
    <property type="entry name" value="CALLOSE SYNTHASE 11"/>
    <property type="match status" value="1"/>
</dbReference>
<dbReference type="Proteomes" id="UP001189624">
    <property type="component" value="Chromosome 2"/>
</dbReference>
<dbReference type="InterPro" id="IPR026899">
    <property type="entry name" value="FKS1-like_dom1"/>
</dbReference>
<name>A0AA86RU45_9FABA</name>
<dbReference type="InterPro" id="IPR036047">
    <property type="entry name" value="F-box-like_dom_sf"/>
</dbReference>
<dbReference type="AlphaFoldDB" id="A0AA86RU45"/>
<dbReference type="InterPro" id="IPR001810">
    <property type="entry name" value="F-box_dom"/>
</dbReference>
<feature type="transmembrane region" description="Helical" evidence="1">
    <location>
        <begin position="271"/>
        <end position="290"/>
    </location>
</feature>
<keyword evidence="1" id="KW-0812">Transmembrane</keyword>
<dbReference type="SMART" id="SM01205">
    <property type="entry name" value="FKS1_dom1"/>
    <property type="match status" value="1"/>
</dbReference>
<protein>
    <recommendedName>
        <fullName evidence="2">F-box domain-containing protein</fullName>
    </recommendedName>
</protein>
<dbReference type="SUPFAM" id="SSF81383">
    <property type="entry name" value="F-box domain"/>
    <property type="match status" value="1"/>
</dbReference>
<accession>A0AA86RU45</accession>